<evidence type="ECO:0000256" key="3">
    <source>
        <dbReference type="ARBA" id="ARBA00022448"/>
    </source>
</evidence>
<evidence type="ECO:0000256" key="7">
    <source>
        <dbReference type="ARBA" id="ARBA00022927"/>
    </source>
</evidence>
<evidence type="ECO:0000256" key="10">
    <source>
        <dbReference type="SAM" id="Phobius"/>
    </source>
</evidence>
<dbReference type="AlphaFoldDB" id="A0AA48HU31"/>
<evidence type="ECO:0000256" key="9">
    <source>
        <dbReference type="ARBA" id="ARBA00023136"/>
    </source>
</evidence>
<dbReference type="Gene3D" id="2.30.30.830">
    <property type="match status" value="1"/>
</dbReference>
<evidence type="ECO:0000256" key="4">
    <source>
        <dbReference type="ARBA" id="ARBA00022475"/>
    </source>
</evidence>
<reference evidence="12" key="1">
    <citation type="submission" date="2023-01" db="EMBL/GenBank/DDBJ databases">
        <title>Complete genome sequence of Planctobacterium marinum strain Dej080120_11.</title>
        <authorList>
            <person name="Ueki S."/>
            <person name="Maruyama F."/>
        </authorList>
    </citation>
    <scope>NUCLEOTIDE SEQUENCE</scope>
    <source>
        <strain evidence="12">Dej080120_11</strain>
    </source>
</reference>
<organism evidence="12 13">
    <name type="scientific">Planctobacterium marinum</name>
    <dbReference type="NCBI Taxonomy" id="1631968"/>
    <lineage>
        <taxon>Bacteria</taxon>
        <taxon>Pseudomonadati</taxon>
        <taxon>Pseudomonadota</taxon>
        <taxon>Gammaproteobacteria</taxon>
        <taxon>Alteromonadales</taxon>
        <taxon>Alteromonadaceae</taxon>
        <taxon>Planctobacterium</taxon>
    </lineage>
</organism>
<protein>
    <submittedName>
        <fullName evidence="12">Type II secretion system protein GspC</fullName>
    </submittedName>
</protein>
<dbReference type="Proteomes" id="UP001333710">
    <property type="component" value="Chromosome"/>
</dbReference>
<dbReference type="NCBIfam" id="TIGR01713">
    <property type="entry name" value="typeII_sec_gspC"/>
    <property type="match status" value="1"/>
</dbReference>
<keyword evidence="5" id="KW-0997">Cell inner membrane</keyword>
<dbReference type="SUPFAM" id="SSF50156">
    <property type="entry name" value="PDZ domain-like"/>
    <property type="match status" value="1"/>
</dbReference>
<keyword evidence="9 10" id="KW-0472">Membrane</keyword>
<dbReference type="GO" id="GO:0005886">
    <property type="term" value="C:plasma membrane"/>
    <property type="evidence" value="ECO:0007669"/>
    <property type="project" value="UniProtKB-SubCell"/>
</dbReference>
<dbReference type="GO" id="GO:0015628">
    <property type="term" value="P:protein secretion by the type II secretion system"/>
    <property type="evidence" value="ECO:0007669"/>
    <property type="project" value="InterPro"/>
</dbReference>
<keyword evidence="3" id="KW-0813">Transport</keyword>
<comment type="similarity">
    <text evidence="2">Belongs to the GSP C family.</text>
</comment>
<proteinExistence type="inferred from homology"/>
<comment type="subcellular location">
    <subcellularLocation>
        <location evidence="1">Cell inner membrane</location>
    </subcellularLocation>
</comment>
<dbReference type="GO" id="GO:0015627">
    <property type="term" value="C:type II protein secretion system complex"/>
    <property type="evidence" value="ECO:0007669"/>
    <property type="project" value="InterPro"/>
</dbReference>
<evidence type="ECO:0000313" key="12">
    <source>
        <dbReference type="EMBL" id="BDX04600.1"/>
    </source>
</evidence>
<dbReference type="KEGG" id="pmaw:MACH26_01210"/>
<evidence type="ECO:0000256" key="5">
    <source>
        <dbReference type="ARBA" id="ARBA00022519"/>
    </source>
</evidence>
<evidence type="ECO:0000256" key="6">
    <source>
        <dbReference type="ARBA" id="ARBA00022692"/>
    </source>
</evidence>
<keyword evidence="4" id="KW-1003">Cell membrane</keyword>
<keyword evidence="6 10" id="KW-0812">Transmembrane</keyword>
<keyword evidence="7" id="KW-0653">Protein transport</keyword>
<gene>
    <name evidence="12" type="primary">gspC</name>
    <name evidence="12" type="ORF">MACH26_01210</name>
</gene>
<dbReference type="InterPro" id="IPR001639">
    <property type="entry name" value="T2SS_protein-GspC"/>
</dbReference>
<accession>A0AA48HU31</accession>
<evidence type="ECO:0000256" key="1">
    <source>
        <dbReference type="ARBA" id="ARBA00004533"/>
    </source>
</evidence>
<sequence>MTAAQLSTDQLWSIWQKHQKLINRLVVLLLVVYLLAYAAEIVWRLIPSPDSDNTQNTVSLQTSNSNKKQQLVDVNSIKRLHLFGDPGAVKQEVKTVVQDAPETNLNLTLSGLVASTAEQEGAAIIENRGEQNTYGIGEKIDGTRAVVKEVFPDRIIIDNSGRMETLMLDGHDFTSVKAITPGANNIIKPAVVNGPQDRMRKPVPTLTEDTRAAAMALRASPAKFTDFIAIQPHRENGEIAGYKVNPGKDPTLFKQAGLQANDILTEINGLDLTDIQQSMEAMKMLRTAEYLEITLSRDGSQTTLSLELPDSAGN</sequence>
<dbReference type="RefSeq" id="WP_338290388.1">
    <property type="nucleotide sequence ID" value="NZ_AP027272.1"/>
</dbReference>
<evidence type="ECO:0000259" key="11">
    <source>
        <dbReference type="Pfam" id="PF11356"/>
    </source>
</evidence>
<dbReference type="EMBL" id="AP027272">
    <property type="protein sequence ID" value="BDX04600.1"/>
    <property type="molecule type" value="Genomic_DNA"/>
</dbReference>
<dbReference type="InterPro" id="IPR024961">
    <property type="entry name" value="T2SS_GspC_N"/>
</dbReference>
<feature type="transmembrane region" description="Helical" evidence="10">
    <location>
        <begin position="21"/>
        <end position="46"/>
    </location>
</feature>
<dbReference type="Gene3D" id="2.30.42.10">
    <property type="match status" value="1"/>
</dbReference>
<dbReference type="Pfam" id="PF11356">
    <property type="entry name" value="T2SSC"/>
    <property type="match status" value="1"/>
</dbReference>
<name>A0AA48HU31_9ALTE</name>
<dbReference type="InterPro" id="IPR036034">
    <property type="entry name" value="PDZ_sf"/>
</dbReference>
<evidence type="ECO:0000256" key="8">
    <source>
        <dbReference type="ARBA" id="ARBA00022989"/>
    </source>
</evidence>
<keyword evidence="13" id="KW-1185">Reference proteome</keyword>
<feature type="domain" description="Type II secretion system protein GspC N-terminal" evidence="11">
    <location>
        <begin position="28"/>
        <end position="168"/>
    </location>
</feature>
<keyword evidence="8 10" id="KW-1133">Transmembrane helix</keyword>
<evidence type="ECO:0000313" key="13">
    <source>
        <dbReference type="Proteomes" id="UP001333710"/>
    </source>
</evidence>
<evidence type="ECO:0000256" key="2">
    <source>
        <dbReference type="ARBA" id="ARBA00007986"/>
    </source>
</evidence>